<dbReference type="Pfam" id="PF11746">
    <property type="entry name" value="DUF3303"/>
    <property type="match status" value="1"/>
</dbReference>
<keyword evidence="2" id="KW-1185">Reference proteome</keyword>
<gene>
    <name evidence="1" type="ORF">L6773_06030</name>
</gene>
<dbReference type="InterPro" id="IPR021734">
    <property type="entry name" value="DUF3303"/>
</dbReference>
<proteinExistence type="predicted"/>
<organism evidence="1 2">
    <name type="scientific">Rhodohalobacter sulfatireducens</name>
    <dbReference type="NCBI Taxonomy" id="2911366"/>
    <lineage>
        <taxon>Bacteria</taxon>
        <taxon>Pseudomonadati</taxon>
        <taxon>Balneolota</taxon>
        <taxon>Balneolia</taxon>
        <taxon>Balneolales</taxon>
        <taxon>Balneolaceae</taxon>
        <taxon>Rhodohalobacter</taxon>
    </lineage>
</organism>
<reference evidence="1" key="1">
    <citation type="submission" date="2022-01" db="EMBL/GenBank/DDBJ databases">
        <authorList>
            <person name="Wang Y."/>
        </authorList>
    </citation>
    <scope>NUCLEOTIDE SEQUENCE</scope>
    <source>
        <strain evidence="1">WB101</strain>
    </source>
</reference>
<reference evidence="1" key="2">
    <citation type="submission" date="2024-05" db="EMBL/GenBank/DDBJ databases">
        <title>Rhodohalobacter halophilus gen. nov., sp. nov., a moderately halophilic member of the family Balneolaceae.</title>
        <authorList>
            <person name="Xia J."/>
        </authorList>
    </citation>
    <scope>NUCLEOTIDE SEQUENCE</scope>
    <source>
        <strain evidence="1">WB101</strain>
    </source>
</reference>
<dbReference type="EMBL" id="JAKLWS010000005">
    <property type="protein sequence ID" value="MCG2588115.1"/>
    <property type="molecule type" value="Genomic_DNA"/>
</dbReference>
<comment type="caution">
    <text evidence="1">The sequence shown here is derived from an EMBL/GenBank/DDBJ whole genome shotgun (WGS) entry which is preliminary data.</text>
</comment>
<evidence type="ECO:0000313" key="2">
    <source>
        <dbReference type="Proteomes" id="UP001165366"/>
    </source>
</evidence>
<protein>
    <submittedName>
        <fullName evidence="1">DUF3303 domain-containing protein</fullName>
    </submittedName>
</protein>
<evidence type="ECO:0000313" key="1">
    <source>
        <dbReference type="EMBL" id="MCG2588115.1"/>
    </source>
</evidence>
<dbReference type="RefSeq" id="WP_237852959.1">
    <property type="nucleotide sequence ID" value="NZ_JAKLWS010000005.1"/>
</dbReference>
<sequence>MRRLTHGKVKQIYRRLEEKGRMQPEGLTYINSWIDENMNRCYQVMETDSIENIHEWISNWDDVMEFEIVPVISSTEAKDKALT</sequence>
<name>A0ABS9KB82_9BACT</name>
<accession>A0ABS9KB82</accession>
<dbReference type="Proteomes" id="UP001165366">
    <property type="component" value="Unassembled WGS sequence"/>
</dbReference>